<reference evidence="2 3" key="1">
    <citation type="submission" date="2024-11" db="EMBL/GenBank/DDBJ databases">
        <title>Chromosome-level genome assembly of the freshwater bivalve Anodonta woodiana.</title>
        <authorList>
            <person name="Chen X."/>
        </authorList>
    </citation>
    <scope>NUCLEOTIDE SEQUENCE [LARGE SCALE GENOMIC DNA]</scope>
    <source>
        <strain evidence="2">MN2024</strain>
        <tissue evidence="2">Gills</tissue>
    </source>
</reference>
<accession>A0ABD3XHI4</accession>
<dbReference type="AlphaFoldDB" id="A0ABD3XHI4"/>
<sequence length="115" mass="13228">MIKSIILLVLTAMVLCQHPEQHTPDLSLSTSFFLDSAQHVVVVKVGSDCYLFQLNFQQQMMTEDPGDLIQLEKDLVNELKINRFYMRVDNGHMHRYSNTIQANCQADNWALRAMA</sequence>
<evidence type="ECO:0000256" key="1">
    <source>
        <dbReference type="SAM" id="SignalP"/>
    </source>
</evidence>
<dbReference type="Proteomes" id="UP001634394">
    <property type="component" value="Unassembled WGS sequence"/>
</dbReference>
<evidence type="ECO:0000313" key="3">
    <source>
        <dbReference type="Proteomes" id="UP001634394"/>
    </source>
</evidence>
<organism evidence="2 3">
    <name type="scientific">Sinanodonta woodiana</name>
    <name type="common">Chinese pond mussel</name>
    <name type="synonym">Anodonta woodiana</name>
    <dbReference type="NCBI Taxonomy" id="1069815"/>
    <lineage>
        <taxon>Eukaryota</taxon>
        <taxon>Metazoa</taxon>
        <taxon>Spiralia</taxon>
        <taxon>Lophotrochozoa</taxon>
        <taxon>Mollusca</taxon>
        <taxon>Bivalvia</taxon>
        <taxon>Autobranchia</taxon>
        <taxon>Heteroconchia</taxon>
        <taxon>Palaeoheterodonta</taxon>
        <taxon>Unionida</taxon>
        <taxon>Unionoidea</taxon>
        <taxon>Unionidae</taxon>
        <taxon>Unioninae</taxon>
        <taxon>Sinanodonta</taxon>
    </lineage>
</organism>
<keyword evidence="1" id="KW-0732">Signal</keyword>
<keyword evidence="3" id="KW-1185">Reference proteome</keyword>
<protein>
    <submittedName>
        <fullName evidence="2">Uncharacterized protein</fullName>
    </submittedName>
</protein>
<feature type="signal peptide" evidence="1">
    <location>
        <begin position="1"/>
        <end position="16"/>
    </location>
</feature>
<evidence type="ECO:0000313" key="2">
    <source>
        <dbReference type="EMBL" id="KAL3885545.1"/>
    </source>
</evidence>
<name>A0ABD3XHI4_SINWO</name>
<feature type="chain" id="PRO_5044765506" evidence="1">
    <location>
        <begin position="17"/>
        <end position="115"/>
    </location>
</feature>
<dbReference type="EMBL" id="JBJQND010000002">
    <property type="protein sequence ID" value="KAL3885545.1"/>
    <property type="molecule type" value="Genomic_DNA"/>
</dbReference>
<proteinExistence type="predicted"/>
<comment type="caution">
    <text evidence="2">The sequence shown here is derived from an EMBL/GenBank/DDBJ whole genome shotgun (WGS) entry which is preliminary data.</text>
</comment>
<gene>
    <name evidence="2" type="ORF">ACJMK2_025596</name>
</gene>